<dbReference type="AlphaFoldDB" id="A0A941HRV5"/>
<dbReference type="Gene3D" id="3.40.50.720">
    <property type="entry name" value="NAD(P)-binding Rossmann-like Domain"/>
    <property type="match status" value="1"/>
</dbReference>
<dbReference type="InterPro" id="IPR006115">
    <property type="entry name" value="6PGDH_NADP-bd"/>
</dbReference>
<feature type="domain" description="6-phosphogluconate dehydrogenase NADP-binding" evidence="5">
    <location>
        <begin position="3"/>
        <end position="161"/>
    </location>
</feature>
<dbReference type="GO" id="GO:0051287">
    <property type="term" value="F:NAD binding"/>
    <property type="evidence" value="ECO:0007669"/>
    <property type="project" value="InterPro"/>
</dbReference>
<dbReference type="PANTHER" id="PTHR43060:SF3">
    <property type="entry name" value="2-HYDROXY-3-OXOPROPIONATE REDUCTASE"/>
    <property type="match status" value="1"/>
</dbReference>
<dbReference type="EMBL" id="JAGSCS010000029">
    <property type="protein sequence ID" value="MBR0577375.1"/>
    <property type="molecule type" value="Genomic_DNA"/>
</dbReference>
<dbReference type="NCBIfam" id="NF008592">
    <property type="entry name" value="PRK11559.1"/>
    <property type="match status" value="1"/>
</dbReference>
<dbReference type="Gene3D" id="1.10.1040.10">
    <property type="entry name" value="N-(1-d-carboxylethyl)-l-norvaline Dehydrogenase, domain 2"/>
    <property type="match status" value="1"/>
</dbReference>
<dbReference type="PANTHER" id="PTHR43060">
    <property type="entry name" value="3-HYDROXYISOBUTYRATE DEHYDROGENASE-LIKE 1, MITOCHONDRIAL-RELATED"/>
    <property type="match status" value="1"/>
</dbReference>
<dbReference type="GO" id="GO:0050661">
    <property type="term" value="F:NADP binding"/>
    <property type="evidence" value="ECO:0007669"/>
    <property type="project" value="InterPro"/>
</dbReference>
<keyword evidence="3" id="KW-0520">NAD</keyword>
<evidence type="ECO:0000256" key="1">
    <source>
        <dbReference type="ARBA" id="ARBA00009080"/>
    </source>
</evidence>
<gene>
    <name evidence="7" type="primary">garR</name>
    <name evidence="7" type="ORF">KCG48_13745</name>
</gene>
<dbReference type="Pfam" id="PF14833">
    <property type="entry name" value="NAD_binding_11"/>
    <property type="match status" value="1"/>
</dbReference>
<dbReference type="PIRSF" id="PIRSF000103">
    <property type="entry name" value="HIBADH"/>
    <property type="match status" value="1"/>
</dbReference>
<evidence type="ECO:0000259" key="5">
    <source>
        <dbReference type="Pfam" id="PF03446"/>
    </source>
</evidence>
<evidence type="ECO:0000313" key="8">
    <source>
        <dbReference type="Proteomes" id="UP000675379"/>
    </source>
</evidence>
<proteinExistence type="inferred from homology"/>
<feature type="active site" evidence="4">
    <location>
        <position position="170"/>
    </location>
</feature>
<dbReference type="SUPFAM" id="SSF51735">
    <property type="entry name" value="NAD(P)-binding Rossmann-fold domains"/>
    <property type="match status" value="1"/>
</dbReference>
<dbReference type="Pfam" id="PF03446">
    <property type="entry name" value="NAD_binding_2"/>
    <property type="match status" value="1"/>
</dbReference>
<keyword evidence="2 7" id="KW-0560">Oxidoreductase</keyword>
<feature type="domain" description="3-hydroxyisobutyrate dehydrogenase-like NAD-binding" evidence="6">
    <location>
        <begin position="164"/>
        <end position="283"/>
    </location>
</feature>
<protein>
    <submittedName>
        <fullName evidence="7">2-hydroxy-3-oxopropionate reductase</fullName>
        <ecNumber evidence="7">1.1.1.60</ecNumber>
    </submittedName>
</protein>
<dbReference type="GO" id="GO:0008679">
    <property type="term" value="F:2-hydroxy-3-oxopropionate reductase activity"/>
    <property type="evidence" value="ECO:0007669"/>
    <property type="project" value="UniProtKB-EC"/>
</dbReference>
<evidence type="ECO:0000256" key="2">
    <source>
        <dbReference type="ARBA" id="ARBA00023002"/>
    </source>
</evidence>
<dbReference type="InterPro" id="IPR013328">
    <property type="entry name" value="6PGD_dom2"/>
</dbReference>
<evidence type="ECO:0000256" key="3">
    <source>
        <dbReference type="ARBA" id="ARBA00023027"/>
    </source>
</evidence>
<dbReference type="InterPro" id="IPR008927">
    <property type="entry name" value="6-PGluconate_DH-like_C_sf"/>
</dbReference>
<evidence type="ECO:0000259" key="6">
    <source>
        <dbReference type="Pfam" id="PF14833"/>
    </source>
</evidence>
<sequence>MSKVGFIGLGIMGKPMAKQMVLKGSELYVFDLVESAMNELEALGATKSTPAEIGSLCDVVFMILPHGGIVKSSLFGENGVAKTLKPGAVVVDMSSVTPVDSKYCYDELKKNGVFFLDAPVSGGEPKAIDGSLSFMVGGDEEAYERVLPLLKQMGSSAVLVGGSGSGSTTKLANQIIVNLNIAALGEGLVFAMKAGVDPEKVYEAIRGGLAGSAVMEAKAPMIMNRNFKPGGKISINHKDIKNVVNTAHELDIPVPLSAQLFEIMQGLKVRGLLDEDHGAIVKHFEALAGVEVKKGER</sequence>
<dbReference type="RefSeq" id="WP_211802770.1">
    <property type="nucleotide sequence ID" value="NZ_JAGSCS010000029.1"/>
</dbReference>
<dbReference type="InterPro" id="IPR036291">
    <property type="entry name" value="NAD(P)-bd_dom_sf"/>
</dbReference>
<reference evidence="7" key="1">
    <citation type="submission" date="2021-04" db="EMBL/GenBank/DDBJ databases">
        <title>Proteiniclasticum sedimins sp. nov., an obligate anaerobic bacterium isolated from anaerobic sludge.</title>
        <authorList>
            <person name="Liu J."/>
        </authorList>
    </citation>
    <scope>NUCLEOTIDE SEQUENCE</scope>
    <source>
        <strain evidence="7">BAD-10</strain>
    </source>
</reference>
<name>A0A941HRV5_9CLOT</name>
<dbReference type="SUPFAM" id="SSF48179">
    <property type="entry name" value="6-phosphogluconate dehydrogenase C-terminal domain-like"/>
    <property type="match status" value="1"/>
</dbReference>
<comment type="caution">
    <text evidence="7">The sequence shown here is derived from an EMBL/GenBank/DDBJ whole genome shotgun (WGS) entry which is preliminary data.</text>
</comment>
<dbReference type="EC" id="1.1.1.60" evidence="7"/>
<dbReference type="Proteomes" id="UP000675379">
    <property type="component" value="Unassembled WGS sequence"/>
</dbReference>
<evidence type="ECO:0000313" key="7">
    <source>
        <dbReference type="EMBL" id="MBR0577375.1"/>
    </source>
</evidence>
<comment type="similarity">
    <text evidence="1">Belongs to the HIBADH-related family.</text>
</comment>
<keyword evidence="8" id="KW-1185">Reference proteome</keyword>
<dbReference type="InterPro" id="IPR015815">
    <property type="entry name" value="HIBADH-related"/>
</dbReference>
<accession>A0A941HRV5</accession>
<evidence type="ECO:0000256" key="4">
    <source>
        <dbReference type="PIRSR" id="PIRSR000103-1"/>
    </source>
</evidence>
<organism evidence="7 8">
    <name type="scientific">Proteiniclasticum sediminis</name>
    <dbReference type="NCBI Taxonomy" id="2804028"/>
    <lineage>
        <taxon>Bacteria</taxon>
        <taxon>Bacillati</taxon>
        <taxon>Bacillota</taxon>
        <taxon>Clostridia</taxon>
        <taxon>Eubacteriales</taxon>
        <taxon>Clostridiaceae</taxon>
        <taxon>Proteiniclasticum</taxon>
    </lineage>
</organism>
<dbReference type="InterPro" id="IPR029154">
    <property type="entry name" value="HIBADH-like_NADP-bd"/>
</dbReference>